<sequence>HQAVAPYGLVPLPERPMPAERLQEPALREGTPQRRLLAAHDQRIPGTNTGWIDITVRTLTPTFVGATRDGAPERSLTIDGRPALPGASLRGLIRNTVRMLTGGETGAVNTPQLFFRAPAASHSDRRARHVMRRLHRQYRDRGGAPSTPPGTPVQAGFLHRDPASGSWEIRPLAVDRPLQVRLADLREDLRRSPGLPEFEPPPHEAGDRGGPGGYIPAEVHGAFQYLPVVALCPRVSGRTVSESRFWAMAVLPSGEEPAFGHRESARDRLRERWVRKRAGAEQAMRRASGERSRSAARGRRNDYDRALERIDDVAFEAHACVLVLTGVAGERKNAYLFPTATDPDHRLPVPAHLVHLVESADQITRFQAKNFPIGLPGAAAAGVADPEPDEAAETAAFRPREGGLPRA</sequence>
<feature type="compositionally biased region" description="Basic and acidic residues" evidence="3">
    <location>
        <begin position="398"/>
        <end position="407"/>
    </location>
</feature>
<evidence type="ECO:0000256" key="3">
    <source>
        <dbReference type="SAM" id="MobiDB-lite"/>
    </source>
</evidence>
<dbReference type="CDD" id="cd09726">
    <property type="entry name" value="RAMP_I_III"/>
    <property type="match status" value="1"/>
</dbReference>
<dbReference type="EMBL" id="JBHTHR010001087">
    <property type="protein sequence ID" value="MFD0803737.1"/>
    <property type="molecule type" value="Genomic_DNA"/>
</dbReference>
<name>A0ABW3BK09_9ACTN</name>
<organism evidence="5 6">
    <name type="scientific">Streptomonospora algeriensis</name>
    <dbReference type="NCBI Taxonomy" id="995084"/>
    <lineage>
        <taxon>Bacteria</taxon>
        <taxon>Bacillati</taxon>
        <taxon>Actinomycetota</taxon>
        <taxon>Actinomycetes</taxon>
        <taxon>Streptosporangiales</taxon>
        <taxon>Nocardiopsidaceae</taxon>
        <taxon>Streptomonospora</taxon>
    </lineage>
</organism>
<dbReference type="Proteomes" id="UP001596956">
    <property type="component" value="Unassembled WGS sequence"/>
</dbReference>
<feature type="compositionally biased region" description="Basic and acidic residues" evidence="3">
    <location>
        <begin position="283"/>
        <end position="300"/>
    </location>
</feature>
<proteinExistence type="predicted"/>
<evidence type="ECO:0000313" key="6">
    <source>
        <dbReference type="Proteomes" id="UP001596956"/>
    </source>
</evidence>
<comment type="caution">
    <text evidence="5">The sequence shown here is derived from an EMBL/GenBank/DDBJ whole genome shotgun (WGS) entry which is preliminary data.</text>
</comment>
<accession>A0ABW3BK09</accession>
<reference evidence="6" key="1">
    <citation type="journal article" date="2019" name="Int. J. Syst. Evol. Microbiol.">
        <title>The Global Catalogue of Microorganisms (GCM) 10K type strain sequencing project: providing services to taxonomists for standard genome sequencing and annotation.</title>
        <authorList>
            <consortium name="The Broad Institute Genomics Platform"/>
            <consortium name="The Broad Institute Genome Sequencing Center for Infectious Disease"/>
            <person name="Wu L."/>
            <person name="Ma J."/>
        </authorList>
    </citation>
    <scope>NUCLEOTIDE SEQUENCE [LARGE SCALE GENOMIC DNA]</scope>
    <source>
        <strain evidence="6">CCUG 63369</strain>
    </source>
</reference>
<protein>
    <submittedName>
        <fullName evidence="5">RAMP superfamily CRISPR-associated protein</fullName>
    </submittedName>
</protein>
<evidence type="ECO:0000259" key="4">
    <source>
        <dbReference type="Pfam" id="PF03787"/>
    </source>
</evidence>
<dbReference type="Pfam" id="PF03787">
    <property type="entry name" value="RAMPs"/>
    <property type="match status" value="1"/>
</dbReference>
<dbReference type="InterPro" id="IPR005537">
    <property type="entry name" value="RAMP_III_fam"/>
</dbReference>
<gene>
    <name evidence="5" type="ORF">ACFQZU_20795</name>
</gene>
<evidence type="ECO:0000256" key="2">
    <source>
        <dbReference type="ARBA" id="ARBA00093789"/>
    </source>
</evidence>
<feature type="region of interest" description="Disordered" evidence="3">
    <location>
        <begin position="191"/>
        <end position="213"/>
    </location>
</feature>
<feature type="domain" description="CRISPR type III-associated protein" evidence="4">
    <location>
        <begin position="55"/>
        <end position="111"/>
    </location>
</feature>
<feature type="non-terminal residue" evidence="5">
    <location>
        <position position="407"/>
    </location>
</feature>
<evidence type="ECO:0000256" key="1">
    <source>
        <dbReference type="ARBA" id="ARBA00023118"/>
    </source>
</evidence>
<feature type="region of interest" description="Disordered" evidence="3">
    <location>
        <begin position="380"/>
        <end position="407"/>
    </location>
</feature>
<keyword evidence="1" id="KW-0051">Antiviral defense</keyword>
<evidence type="ECO:0000313" key="5">
    <source>
        <dbReference type="EMBL" id="MFD0803737.1"/>
    </source>
</evidence>
<feature type="non-terminal residue" evidence="5">
    <location>
        <position position="1"/>
    </location>
</feature>
<keyword evidence="6" id="KW-1185">Reference proteome</keyword>
<comment type="subunit">
    <text evidence="2">Part of the Csm effector complex that includes Cas10, Csm2, Csm3, Csm4 and Csm5.</text>
</comment>
<feature type="region of interest" description="Disordered" evidence="3">
    <location>
        <begin position="280"/>
        <end position="300"/>
    </location>
</feature>